<dbReference type="GO" id="GO:0006281">
    <property type="term" value="P:DNA repair"/>
    <property type="evidence" value="ECO:0007669"/>
    <property type="project" value="TreeGrafter"/>
</dbReference>
<dbReference type="SUPFAM" id="SSF52540">
    <property type="entry name" value="P-loop containing nucleoside triphosphate hydrolases"/>
    <property type="match status" value="1"/>
</dbReference>
<proteinExistence type="inferred from homology"/>
<dbReference type="GO" id="GO:0006261">
    <property type="term" value="P:DNA-templated DNA replication"/>
    <property type="evidence" value="ECO:0007669"/>
    <property type="project" value="TreeGrafter"/>
</dbReference>
<dbReference type="InterPro" id="IPR050238">
    <property type="entry name" value="DNA_Rep/Repair_Clamp_Loader"/>
</dbReference>
<dbReference type="NCBIfam" id="NF009067">
    <property type="entry name" value="PRK12402.1"/>
    <property type="match status" value="1"/>
</dbReference>
<organism evidence="8 9">
    <name type="scientific">Halocatena pleomorpha</name>
    <dbReference type="NCBI Taxonomy" id="1785090"/>
    <lineage>
        <taxon>Archaea</taxon>
        <taxon>Methanobacteriati</taxon>
        <taxon>Methanobacteriota</taxon>
        <taxon>Stenosarchaea group</taxon>
        <taxon>Halobacteria</taxon>
        <taxon>Halobacteriales</taxon>
        <taxon>Natronomonadaceae</taxon>
        <taxon>Halocatena</taxon>
    </lineage>
</organism>
<comment type="similarity">
    <text evidence="1">Belongs to the activator 1 small subunits family. RfcS subfamily.</text>
</comment>
<accession>A0A3P3R730</accession>
<dbReference type="EMBL" id="RRCH01000037">
    <property type="protein sequence ID" value="RRJ28440.1"/>
    <property type="molecule type" value="Genomic_DNA"/>
</dbReference>
<dbReference type="GO" id="GO:0003689">
    <property type="term" value="F:DNA clamp loader activity"/>
    <property type="evidence" value="ECO:0007669"/>
    <property type="project" value="TreeGrafter"/>
</dbReference>
<dbReference type="GO" id="GO:0005524">
    <property type="term" value="F:ATP binding"/>
    <property type="evidence" value="ECO:0007669"/>
    <property type="project" value="UniProtKB-KW"/>
</dbReference>
<dbReference type="InterPro" id="IPR008921">
    <property type="entry name" value="DNA_pol3_clamp-load_cplx_C"/>
</dbReference>
<comment type="caution">
    <text evidence="8">The sequence shown here is derived from an EMBL/GenBank/DDBJ whole genome shotgun (WGS) entry which is preliminary data.</text>
</comment>
<gene>
    <name evidence="8" type="ORF">EIK79_15840</name>
</gene>
<evidence type="ECO:0000313" key="8">
    <source>
        <dbReference type="EMBL" id="RRJ28440.1"/>
    </source>
</evidence>
<dbReference type="InterPro" id="IPR027417">
    <property type="entry name" value="P-loop_NTPase"/>
</dbReference>
<dbReference type="PANTHER" id="PTHR11669:SF20">
    <property type="entry name" value="REPLICATION FACTOR C SUBUNIT 4"/>
    <property type="match status" value="1"/>
</dbReference>
<dbReference type="Gene3D" id="1.10.8.60">
    <property type="match status" value="1"/>
</dbReference>
<dbReference type="Pfam" id="PF00004">
    <property type="entry name" value="AAA"/>
    <property type="match status" value="1"/>
</dbReference>
<dbReference type="PANTHER" id="PTHR11669">
    <property type="entry name" value="REPLICATION FACTOR C / DNA POLYMERASE III GAMMA-TAU SUBUNIT"/>
    <property type="match status" value="1"/>
</dbReference>
<dbReference type="GO" id="GO:0003677">
    <property type="term" value="F:DNA binding"/>
    <property type="evidence" value="ECO:0007669"/>
    <property type="project" value="InterPro"/>
</dbReference>
<dbReference type="GO" id="GO:0016887">
    <property type="term" value="F:ATP hydrolysis activity"/>
    <property type="evidence" value="ECO:0007669"/>
    <property type="project" value="InterPro"/>
</dbReference>
<dbReference type="InterPro" id="IPR013748">
    <property type="entry name" value="Rep_factorC_C"/>
</dbReference>
<dbReference type="InterPro" id="IPR003959">
    <property type="entry name" value="ATPase_AAA_core"/>
</dbReference>
<feature type="domain" description="AAA+ ATPase" evidence="7">
    <location>
        <begin position="32"/>
        <end position="176"/>
    </location>
</feature>
<keyword evidence="3" id="KW-0235">DNA replication</keyword>
<dbReference type="RefSeq" id="WP_124956424.1">
    <property type="nucleotide sequence ID" value="NZ_RRCH01000037.1"/>
</dbReference>
<dbReference type="Gene3D" id="1.20.272.10">
    <property type="match status" value="1"/>
</dbReference>
<dbReference type="Gene3D" id="3.40.50.300">
    <property type="entry name" value="P-loop containing nucleotide triphosphate hydrolases"/>
    <property type="match status" value="1"/>
</dbReference>
<dbReference type="SUPFAM" id="SSF48019">
    <property type="entry name" value="post-AAA+ oligomerization domain-like"/>
    <property type="match status" value="1"/>
</dbReference>
<dbReference type="Proteomes" id="UP000282322">
    <property type="component" value="Unassembled WGS sequence"/>
</dbReference>
<evidence type="ECO:0000256" key="1">
    <source>
        <dbReference type="ARBA" id="ARBA00009668"/>
    </source>
</evidence>
<evidence type="ECO:0000256" key="5">
    <source>
        <dbReference type="ARBA" id="ARBA00022840"/>
    </source>
</evidence>
<evidence type="ECO:0000256" key="4">
    <source>
        <dbReference type="ARBA" id="ARBA00022741"/>
    </source>
</evidence>
<dbReference type="OrthoDB" id="301951at2157"/>
<dbReference type="GO" id="GO:0005663">
    <property type="term" value="C:DNA replication factor C complex"/>
    <property type="evidence" value="ECO:0007669"/>
    <property type="project" value="TreeGrafter"/>
</dbReference>
<evidence type="ECO:0000256" key="3">
    <source>
        <dbReference type="ARBA" id="ARBA00022705"/>
    </source>
</evidence>
<evidence type="ECO:0000259" key="7">
    <source>
        <dbReference type="SMART" id="SM00382"/>
    </source>
</evidence>
<keyword evidence="4" id="KW-0547">Nucleotide-binding</keyword>
<reference evidence="8 9" key="1">
    <citation type="submission" date="2018-11" db="EMBL/GenBank/DDBJ databases">
        <title>Taxonoimc description of Halomarina strain SPP-AMP-1.</title>
        <authorList>
            <person name="Pal Y."/>
            <person name="Srinivasana K."/>
            <person name="Verma A."/>
            <person name="Kumar P."/>
        </authorList>
    </citation>
    <scope>NUCLEOTIDE SEQUENCE [LARGE SCALE GENOMIC DNA]</scope>
    <source>
        <strain evidence="8 9">SPP-AMP-1</strain>
    </source>
</reference>
<dbReference type="Pfam" id="PF08542">
    <property type="entry name" value="Rep_fac_C"/>
    <property type="match status" value="1"/>
</dbReference>
<dbReference type="AlphaFoldDB" id="A0A3P3R730"/>
<evidence type="ECO:0000256" key="6">
    <source>
        <dbReference type="ARBA" id="ARBA00031749"/>
    </source>
</evidence>
<dbReference type="CDD" id="cd00009">
    <property type="entry name" value="AAA"/>
    <property type="match status" value="1"/>
</dbReference>
<dbReference type="SMART" id="SM00382">
    <property type="entry name" value="AAA"/>
    <property type="match status" value="1"/>
</dbReference>
<name>A0A3P3R730_9EURY</name>
<protein>
    <recommendedName>
        <fullName evidence="2">Replication factor C small subunit</fullName>
    </recommendedName>
    <alternativeName>
        <fullName evidence="6">Clamp loader small subunit</fullName>
    </alternativeName>
</protein>
<keyword evidence="5" id="KW-0067">ATP-binding</keyword>
<evidence type="ECO:0000313" key="9">
    <source>
        <dbReference type="Proteomes" id="UP000282322"/>
    </source>
</evidence>
<keyword evidence="9" id="KW-1185">Reference proteome</keyword>
<sequence>MDAPLWIETHQPTIESLPQQGVREELTRAVDEPMNLILAGPKGVGKTAAVRALATETHEDPDNDLIEINVDDVFSRTKTEIKNDPRFAPFLTGRSRLSKREMINHVLKESAGYAPVTGTYKTILLDNAESIREDFQQALRRIMEQHHRTTQFVITTRQPATLIGPLRSRCFTVPVRAPTHGETVTVLSEILDAEGVEYDSDGVEYVAGYASGDLRRAILGAQTTFEEHGEVTMSAAYEALGDVLLTDTVEEMLSDAEDGQFTDARNTLDDLLIEDGYSGSEVLSDVLSVARSRYSGQKRAEIHRLAGEVDAELTEGTNDRLHLSRLLAELGRNETRVHSGS</sequence>
<dbReference type="InterPro" id="IPR003593">
    <property type="entry name" value="AAA+_ATPase"/>
</dbReference>
<evidence type="ECO:0000256" key="2">
    <source>
        <dbReference type="ARBA" id="ARBA00014164"/>
    </source>
</evidence>